<evidence type="ECO:0000313" key="1">
    <source>
        <dbReference type="EMBL" id="KOM46799.1"/>
    </source>
</evidence>
<dbReference type="AlphaFoldDB" id="A0A0L9UW77"/>
<accession>A0A0L9UW77</accession>
<dbReference type="Proteomes" id="UP000053144">
    <property type="component" value="Chromosome 7"/>
</dbReference>
<organism evidence="1 2">
    <name type="scientific">Phaseolus angularis</name>
    <name type="common">Azuki bean</name>
    <name type="synonym">Vigna angularis</name>
    <dbReference type="NCBI Taxonomy" id="3914"/>
    <lineage>
        <taxon>Eukaryota</taxon>
        <taxon>Viridiplantae</taxon>
        <taxon>Streptophyta</taxon>
        <taxon>Embryophyta</taxon>
        <taxon>Tracheophyta</taxon>
        <taxon>Spermatophyta</taxon>
        <taxon>Magnoliopsida</taxon>
        <taxon>eudicotyledons</taxon>
        <taxon>Gunneridae</taxon>
        <taxon>Pentapetalae</taxon>
        <taxon>rosids</taxon>
        <taxon>fabids</taxon>
        <taxon>Fabales</taxon>
        <taxon>Fabaceae</taxon>
        <taxon>Papilionoideae</taxon>
        <taxon>50 kb inversion clade</taxon>
        <taxon>NPAAA clade</taxon>
        <taxon>indigoferoid/millettioid clade</taxon>
        <taxon>Phaseoleae</taxon>
        <taxon>Vigna</taxon>
    </lineage>
</organism>
<dbReference type="Gramene" id="KOM46799">
    <property type="protein sequence ID" value="KOM46799"/>
    <property type="gene ID" value="LR48_Vigan07g050300"/>
</dbReference>
<name>A0A0L9UW77_PHAAN</name>
<gene>
    <name evidence="1" type="ORF">LR48_Vigan07g050300</name>
</gene>
<dbReference type="STRING" id="3914.A0A0L9UW77"/>
<reference evidence="2" key="1">
    <citation type="journal article" date="2015" name="Proc. Natl. Acad. Sci. U.S.A.">
        <title>Genome sequencing of adzuki bean (Vigna angularis) provides insight into high starch and low fat accumulation and domestication.</title>
        <authorList>
            <person name="Yang K."/>
            <person name="Tian Z."/>
            <person name="Chen C."/>
            <person name="Luo L."/>
            <person name="Zhao B."/>
            <person name="Wang Z."/>
            <person name="Yu L."/>
            <person name="Li Y."/>
            <person name="Sun Y."/>
            <person name="Li W."/>
            <person name="Chen Y."/>
            <person name="Li Y."/>
            <person name="Zhang Y."/>
            <person name="Ai D."/>
            <person name="Zhao J."/>
            <person name="Shang C."/>
            <person name="Ma Y."/>
            <person name="Wu B."/>
            <person name="Wang M."/>
            <person name="Gao L."/>
            <person name="Sun D."/>
            <person name="Zhang P."/>
            <person name="Guo F."/>
            <person name="Wang W."/>
            <person name="Li Y."/>
            <person name="Wang J."/>
            <person name="Varshney R.K."/>
            <person name="Wang J."/>
            <person name="Ling H.Q."/>
            <person name="Wan P."/>
        </authorList>
    </citation>
    <scope>NUCLEOTIDE SEQUENCE</scope>
    <source>
        <strain evidence="2">cv. Jingnong 6</strain>
    </source>
</reference>
<evidence type="ECO:0000313" key="2">
    <source>
        <dbReference type="Proteomes" id="UP000053144"/>
    </source>
</evidence>
<sequence length="62" mass="7016">MKMLGQITPRRWQLLGKIKPKGLQFQFLRRNLTKLKLSDSAMKTSESSIKDAATTHVTGKSN</sequence>
<protein>
    <submittedName>
        <fullName evidence="1">Uncharacterized protein</fullName>
    </submittedName>
</protein>
<proteinExistence type="predicted"/>
<dbReference type="EMBL" id="CM003377">
    <property type="protein sequence ID" value="KOM46799.1"/>
    <property type="molecule type" value="Genomic_DNA"/>
</dbReference>